<evidence type="ECO:0000256" key="1">
    <source>
        <dbReference type="ARBA" id="ARBA00022729"/>
    </source>
</evidence>
<dbReference type="InterPro" id="IPR017853">
    <property type="entry name" value="GH"/>
</dbReference>
<dbReference type="EMBL" id="JACXIY010000018">
    <property type="protein sequence ID" value="MBD2870190.1"/>
    <property type="molecule type" value="Genomic_DNA"/>
</dbReference>
<dbReference type="Pfam" id="PF02638">
    <property type="entry name" value="GHL10"/>
    <property type="match status" value="1"/>
</dbReference>
<keyword evidence="1 2" id="KW-0732">Signal</keyword>
<gene>
    <name evidence="4" type="ORF">IDH41_16520</name>
</gene>
<dbReference type="RefSeq" id="WP_190862906.1">
    <property type="nucleotide sequence ID" value="NZ_JACXIY010000018.1"/>
</dbReference>
<reference evidence="4" key="1">
    <citation type="submission" date="2020-09" db="EMBL/GenBank/DDBJ databases">
        <title>A novel bacterium of genus Paenibacillus, isolated from South China Sea.</title>
        <authorList>
            <person name="Huang H."/>
            <person name="Mo K."/>
            <person name="Hu Y."/>
        </authorList>
    </citation>
    <scope>NUCLEOTIDE SEQUENCE</scope>
    <source>
        <strain evidence="4">IB182493</strain>
    </source>
</reference>
<evidence type="ECO:0000259" key="3">
    <source>
        <dbReference type="Pfam" id="PF02638"/>
    </source>
</evidence>
<evidence type="ECO:0000256" key="2">
    <source>
        <dbReference type="SAM" id="SignalP"/>
    </source>
</evidence>
<dbReference type="AlphaFoldDB" id="A0A927CRA2"/>
<feature type="chain" id="PRO_5039290731" evidence="2">
    <location>
        <begin position="24"/>
        <end position="902"/>
    </location>
</feature>
<evidence type="ECO:0000313" key="5">
    <source>
        <dbReference type="Proteomes" id="UP000632125"/>
    </source>
</evidence>
<dbReference type="PANTHER" id="PTHR43405">
    <property type="entry name" value="GLYCOSYL HYDROLASE DIGH"/>
    <property type="match status" value="1"/>
</dbReference>
<comment type="caution">
    <text evidence="4">The sequence shown here is derived from an EMBL/GenBank/DDBJ whole genome shotgun (WGS) entry which is preliminary data.</text>
</comment>
<dbReference type="SUPFAM" id="SSF51445">
    <property type="entry name" value="(Trans)glycosidases"/>
    <property type="match status" value="1"/>
</dbReference>
<dbReference type="Proteomes" id="UP000632125">
    <property type="component" value="Unassembled WGS sequence"/>
</dbReference>
<feature type="signal peptide" evidence="2">
    <location>
        <begin position="1"/>
        <end position="23"/>
    </location>
</feature>
<sequence>MKIKPIWNLALCFSLLLLCAAEAAYSEPSPASADPPAVTLEDGTAHVIDLIDEGREDGKLSLFTVRSGKQTPPPSLPSRDAIVAGGIVAAKYEGSEFGTYIPPDGYVLSGTGAAAAIVDALRVGDSVTANFPIPALPDRYFSIGGAVVPITQINAGRGPADIVLYLPSYGSATRTNPWGMELTVENGTVTRIVAIAQDAGGNWLDNNSPIPPGGYVLSIQADSPHYGQLNGTVREGDPIDLHTDNESLIQAYKTGYDALNPKTREDNPGGWDDGSNAPFPGHRGADQLIVYDGSYGSSTGTNPWGYEVTVNADGKVTRIGGNDSPIPAGGYVISGHGVQADWLSEHVAVGSAFKLLAEKKQALFLFTPESYLDKGRIGIDAAGQALLDAKRQFLDVDYAGIERELAQAEEGLGALSERIRQGNFERFAEDFAKLAEGVDRAGFMTYESRAVDHRSIWIRPKETSRAQVKEHIAKLAAMHINSIYLETWWNGYTIFPTSNPLAAQNPMYGGFDVLQAYIDEAGNAGIEVHAWVENFFVGVTGMTGPVKGLKPEWSMISRKGDDFQDVPLYSTRYYFLNPVLPEVRDFVAGIYRELLQNYDVDGLHLDYIRYPDAGDYTNDFGFDPYTRDLFKQEHGVDPIELHPGDELWSAWSDLKKNTINEFVYRVSGEAKAIKPGIKVSAAVWPNYERGPEYMSQEPKDWAAKNKIDQLFPMSYHLDAVSVAADAASSVALVGGKSLVVIGVGTNLGLTKEMLLDQIKQSVDRGVSGSALFEFESLFNNGYDSALLAGIYSKKAIVPDRDPLLSVRTIAGEMRRKIEQIYIPMGGIKGGKTYVKELEKLEKGWKDNKSAAKEAAKSIKDIAKLTEGIAGDRYVNEEVKKRMAADLAQLRRIVAVYLSKAAK</sequence>
<dbReference type="InterPro" id="IPR052177">
    <property type="entry name" value="Divisome_Glycosyl_Hydrolase"/>
</dbReference>
<dbReference type="PANTHER" id="PTHR43405:SF1">
    <property type="entry name" value="GLYCOSYL HYDROLASE DIGH"/>
    <property type="match status" value="1"/>
</dbReference>
<accession>A0A927CRA2</accession>
<evidence type="ECO:0000313" key="4">
    <source>
        <dbReference type="EMBL" id="MBD2870190.1"/>
    </source>
</evidence>
<protein>
    <submittedName>
        <fullName evidence="4">Family 10 glycosylhydrolase</fullName>
    </submittedName>
</protein>
<dbReference type="InterPro" id="IPR003790">
    <property type="entry name" value="GHL10"/>
</dbReference>
<dbReference type="Gene3D" id="3.20.20.80">
    <property type="entry name" value="Glycosidases"/>
    <property type="match status" value="1"/>
</dbReference>
<organism evidence="4 5">
    <name type="scientific">Paenibacillus arenilitoris</name>
    <dbReference type="NCBI Taxonomy" id="2772299"/>
    <lineage>
        <taxon>Bacteria</taxon>
        <taxon>Bacillati</taxon>
        <taxon>Bacillota</taxon>
        <taxon>Bacilli</taxon>
        <taxon>Bacillales</taxon>
        <taxon>Paenibacillaceae</taxon>
        <taxon>Paenibacillus</taxon>
    </lineage>
</organism>
<proteinExistence type="predicted"/>
<feature type="domain" description="Glycosyl hydrolase-like 10" evidence="3">
    <location>
        <begin position="455"/>
        <end position="727"/>
    </location>
</feature>
<name>A0A927CRA2_9BACL</name>
<keyword evidence="5" id="KW-1185">Reference proteome</keyword>